<reference evidence="2 3" key="2">
    <citation type="journal article" date="2012" name="Eukaryot. Cell">
        <title>Genome update of Botrytis cinerea strains B05.10 and T4.</title>
        <authorList>
            <person name="Staats M."/>
            <person name="van Kan J.A."/>
        </authorList>
    </citation>
    <scope>NUCLEOTIDE SEQUENCE [LARGE SCALE GENOMIC DNA]</scope>
    <source>
        <strain evidence="2 3">B05.10</strain>
    </source>
</reference>
<proteinExistence type="predicted"/>
<dbReference type="GeneID" id="36394647"/>
<dbReference type="OrthoDB" id="3556874at2759"/>
<keyword evidence="1" id="KW-0812">Transmembrane</keyword>
<organism evidence="2 3">
    <name type="scientific">Botryotinia fuckeliana (strain B05.10)</name>
    <name type="common">Noble rot fungus</name>
    <name type="synonym">Botrytis cinerea</name>
    <dbReference type="NCBI Taxonomy" id="332648"/>
    <lineage>
        <taxon>Eukaryota</taxon>
        <taxon>Fungi</taxon>
        <taxon>Dikarya</taxon>
        <taxon>Ascomycota</taxon>
        <taxon>Pezizomycotina</taxon>
        <taxon>Leotiomycetes</taxon>
        <taxon>Helotiales</taxon>
        <taxon>Sclerotiniaceae</taxon>
        <taxon>Botrytis</taxon>
    </lineage>
</organism>
<feature type="transmembrane region" description="Helical" evidence="1">
    <location>
        <begin position="103"/>
        <end position="122"/>
    </location>
</feature>
<gene>
    <name evidence="2" type="ORF">BCIN_11g03490</name>
</gene>
<dbReference type="EMBL" id="CP009815">
    <property type="protein sequence ID" value="ATZ55048.1"/>
    <property type="molecule type" value="Genomic_DNA"/>
</dbReference>
<dbReference type="VEuPathDB" id="FungiDB:Bcin11g03490"/>
<evidence type="ECO:0000313" key="3">
    <source>
        <dbReference type="Proteomes" id="UP000001798"/>
    </source>
</evidence>
<keyword evidence="1" id="KW-0472">Membrane</keyword>
<dbReference type="KEGG" id="bfu:BCIN_11g03490"/>
<reference evidence="2 3" key="1">
    <citation type="journal article" date="2011" name="PLoS Genet.">
        <title>Genomic analysis of the necrotrophic fungal pathogens Sclerotinia sclerotiorum and Botrytis cinerea.</title>
        <authorList>
            <person name="Amselem J."/>
            <person name="Cuomo C.A."/>
            <person name="van Kan J.A."/>
            <person name="Viaud M."/>
            <person name="Benito E.P."/>
            <person name="Couloux A."/>
            <person name="Coutinho P.M."/>
            <person name="de Vries R.P."/>
            <person name="Dyer P.S."/>
            <person name="Fillinger S."/>
            <person name="Fournier E."/>
            <person name="Gout L."/>
            <person name="Hahn M."/>
            <person name="Kohn L."/>
            <person name="Lapalu N."/>
            <person name="Plummer K.M."/>
            <person name="Pradier J.M."/>
            <person name="Quevillon E."/>
            <person name="Sharon A."/>
            <person name="Simon A."/>
            <person name="ten Have A."/>
            <person name="Tudzynski B."/>
            <person name="Tudzynski P."/>
            <person name="Wincker P."/>
            <person name="Andrew M."/>
            <person name="Anthouard V."/>
            <person name="Beever R.E."/>
            <person name="Beffa R."/>
            <person name="Benoit I."/>
            <person name="Bouzid O."/>
            <person name="Brault B."/>
            <person name="Chen Z."/>
            <person name="Choquer M."/>
            <person name="Collemare J."/>
            <person name="Cotton P."/>
            <person name="Danchin E.G."/>
            <person name="Da Silva C."/>
            <person name="Gautier A."/>
            <person name="Giraud C."/>
            <person name="Giraud T."/>
            <person name="Gonzalez C."/>
            <person name="Grossetete S."/>
            <person name="Guldener U."/>
            <person name="Henrissat B."/>
            <person name="Howlett B.J."/>
            <person name="Kodira C."/>
            <person name="Kretschmer M."/>
            <person name="Lappartient A."/>
            <person name="Leroch M."/>
            <person name="Levis C."/>
            <person name="Mauceli E."/>
            <person name="Neuveglise C."/>
            <person name="Oeser B."/>
            <person name="Pearson M."/>
            <person name="Poulain J."/>
            <person name="Poussereau N."/>
            <person name="Quesneville H."/>
            <person name="Rascle C."/>
            <person name="Schumacher J."/>
            <person name="Segurens B."/>
            <person name="Sexton A."/>
            <person name="Silva E."/>
            <person name="Sirven C."/>
            <person name="Soanes D.M."/>
            <person name="Talbot N.J."/>
            <person name="Templeton M."/>
            <person name="Yandava C."/>
            <person name="Yarden O."/>
            <person name="Zeng Q."/>
            <person name="Rollins J.A."/>
            <person name="Lebrun M.H."/>
            <person name="Dickman M."/>
        </authorList>
    </citation>
    <scope>NUCLEOTIDE SEQUENCE [LARGE SCALE GENOMIC DNA]</scope>
    <source>
        <strain evidence="2 3">B05.10</strain>
    </source>
</reference>
<keyword evidence="1" id="KW-1133">Transmembrane helix</keyword>
<dbReference type="RefSeq" id="XP_024551763.1">
    <property type="nucleotide sequence ID" value="XM_024695961.1"/>
</dbReference>
<evidence type="ECO:0000256" key="1">
    <source>
        <dbReference type="SAM" id="Phobius"/>
    </source>
</evidence>
<sequence length="291" mass="32423">MICSLHPPLLPEDIKIVSIEISTHPRPLPPTSTEQDLVVSSSEPLTTDTSLSNLTSLASIEMEDLPAATVDASTQTTPVKPVSKQTLWGWLRRTEIKSNALDLLARLLFLIFLVGLGTFFLIEYSTAAEATAKANRLALFTARVSFPDQPKIYTLNFCEKSSDTGLDEFAKCDKASVSPPVLWNMDVLAEALQIIQPAWQFEAVCGMEMVLYPPDLTLVLSIPISTSENCHLDCLEPIPVSTSKKPGLKLCFTRLIVCIWSIISPIFLRGTFHWRVRFLELVLFPVLFWPF</sequence>
<dbReference type="Proteomes" id="UP000001798">
    <property type="component" value="Chromosome 11"/>
</dbReference>
<accession>A0A384JWY8</accession>
<protein>
    <submittedName>
        <fullName evidence="2">Uncharacterized protein</fullName>
    </submittedName>
</protein>
<name>A0A384JWY8_BOTFB</name>
<dbReference type="AlphaFoldDB" id="A0A384JWY8"/>
<reference evidence="2 3" key="3">
    <citation type="journal article" date="2017" name="Mol. Plant Pathol.">
        <title>A gapless genome sequence of the fungus Botrytis cinerea.</title>
        <authorList>
            <person name="Van Kan J.A."/>
            <person name="Stassen J.H."/>
            <person name="Mosbach A."/>
            <person name="Van Der Lee T.A."/>
            <person name="Faino L."/>
            <person name="Farmer A.D."/>
            <person name="Papasotiriou D.G."/>
            <person name="Zhou S."/>
            <person name="Seidl M.F."/>
            <person name="Cottam E."/>
            <person name="Edel D."/>
            <person name="Hahn M."/>
            <person name="Schwartz D.C."/>
            <person name="Dietrich R.A."/>
            <person name="Widdison S."/>
            <person name="Scalliet G."/>
        </authorList>
    </citation>
    <scope>NUCLEOTIDE SEQUENCE [LARGE SCALE GENOMIC DNA]</scope>
    <source>
        <strain evidence="2 3">B05.10</strain>
    </source>
</reference>
<evidence type="ECO:0000313" key="2">
    <source>
        <dbReference type="EMBL" id="ATZ55048.1"/>
    </source>
</evidence>
<keyword evidence="3" id="KW-1185">Reference proteome</keyword>
<feature type="transmembrane region" description="Helical" evidence="1">
    <location>
        <begin position="247"/>
        <end position="268"/>
    </location>
</feature>